<dbReference type="AlphaFoldDB" id="A0A7U5CV83"/>
<evidence type="ECO:0000313" key="1">
    <source>
        <dbReference type="EMBL" id="AJP74599.1"/>
    </source>
</evidence>
<dbReference type="Proteomes" id="UP000032300">
    <property type="component" value="Chromosome"/>
</dbReference>
<dbReference type="EMBL" id="CP010836">
    <property type="protein sequence ID" value="AJP74599.1"/>
    <property type="molecule type" value="Genomic_DNA"/>
</dbReference>
<name>A0A7U5CV83_9SPHN</name>
<dbReference type="RefSeq" id="WP_044336493.1">
    <property type="nucleotide sequence ID" value="NZ_CP010836.1"/>
</dbReference>
<protein>
    <submittedName>
        <fullName evidence="1">Uncharacterized protein</fullName>
    </submittedName>
</protein>
<reference evidence="1 2" key="2">
    <citation type="submission" date="2015-02" db="EMBL/GenBank/DDBJ databases">
        <title>The complete genome of Sphingomonas hengshuiensis sp. WHSC-8 isolated from soil of Hengshui Lake.</title>
        <authorList>
            <person name="Wei S."/>
            <person name="Guo J."/>
            <person name="Su C."/>
            <person name="Wu R."/>
            <person name="Zhang Z."/>
            <person name="Liang K."/>
            <person name="Li H."/>
            <person name="Wang T."/>
            <person name="Liu H."/>
            <person name="Zhang C."/>
            <person name="Li Z."/>
            <person name="Wang Q."/>
            <person name="Meng J."/>
        </authorList>
    </citation>
    <scope>NUCLEOTIDE SEQUENCE [LARGE SCALE GENOMIC DNA]</scope>
    <source>
        <strain evidence="1 2">WHSC-8</strain>
    </source>
</reference>
<keyword evidence="2" id="KW-1185">Reference proteome</keyword>
<gene>
    <name evidence="1" type="ORF">TS85_17020</name>
</gene>
<evidence type="ECO:0000313" key="2">
    <source>
        <dbReference type="Proteomes" id="UP000032300"/>
    </source>
</evidence>
<accession>A0A7U5CV83</accession>
<proteinExistence type="predicted"/>
<organism evidence="1 2">
    <name type="scientific">Sphingomonas hengshuiensis</name>
    <dbReference type="NCBI Taxonomy" id="1609977"/>
    <lineage>
        <taxon>Bacteria</taxon>
        <taxon>Pseudomonadati</taxon>
        <taxon>Pseudomonadota</taxon>
        <taxon>Alphaproteobacteria</taxon>
        <taxon>Sphingomonadales</taxon>
        <taxon>Sphingomonadaceae</taxon>
        <taxon>Sphingomonas</taxon>
    </lineage>
</organism>
<reference evidence="1 2" key="1">
    <citation type="journal article" date="2015" name="Int. J. Syst. Evol. Microbiol.">
        <title>Sphingomonas hengshuiensis sp. nov., isolated from lake wetland.</title>
        <authorList>
            <person name="Wei S."/>
            <person name="Wang T."/>
            <person name="Liu H."/>
            <person name="Zhang C."/>
            <person name="Guo J."/>
            <person name="Wang Q."/>
            <person name="Liang K."/>
            <person name="Zhang Z."/>
        </authorList>
    </citation>
    <scope>NUCLEOTIDE SEQUENCE [LARGE SCALE GENOMIC DNA]</scope>
    <source>
        <strain evidence="1 2">WHSC-8</strain>
    </source>
</reference>
<sequence>MMEGLAARGRRAGEAAAARAAATLAQRLGEAMPQAHVVQDEAGVTVSGRGLRDDPALRWVGGLLR</sequence>
<dbReference type="KEGG" id="sphi:TS85_17020"/>